<dbReference type="InterPro" id="IPR006680">
    <property type="entry name" value="Amidohydro-rel"/>
</dbReference>
<dbReference type="Gene3D" id="2.30.40.10">
    <property type="entry name" value="Urease, subunit C, domain 1"/>
    <property type="match status" value="1"/>
</dbReference>
<dbReference type="Pfam" id="PF01979">
    <property type="entry name" value="Amidohydro_1"/>
    <property type="match status" value="1"/>
</dbReference>
<feature type="domain" description="Amidohydrolase-related" evidence="1">
    <location>
        <begin position="56"/>
        <end position="388"/>
    </location>
</feature>
<name>A0A9W9G8M3_9EURO</name>
<dbReference type="PANTHER" id="PTHR43135:SF3">
    <property type="entry name" value="ALPHA-D-RIBOSE 1-METHYLPHOSPHONATE 5-TRIPHOSPHATE DIPHOSPHATASE"/>
    <property type="match status" value="1"/>
</dbReference>
<evidence type="ECO:0000313" key="3">
    <source>
        <dbReference type="Proteomes" id="UP001149165"/>
    </source>
</evidence>
<comment type="caution">
    <text evidence="2">The sequence shown here is derived from an EMBL/GenBank/DDBJ whole genome shotgun (WGS) entry which is preliminary data.</text>
</comment>
<organism evidence="2 3">
    <name type="scientific">Penicillium angulare</name>
    <dbReference type="NCBI Taxonomy" id="116970"/>
    <lineage>
        <taxon>Eukaryota</taxon>
        <taxon>Fungi</taxon>
        <taxon>Dikarya</taxon>
        <taxon>Ascomycota</taxon>
        <taxon>Pezizomycotina</taxon>
        <taxon>Eurotiomycetes</taxon>
        <taxon>Eurotiomycetidae</taxon>
        <taxon>Eurotiales</taxon>
        <taxon>Aspergillaceae</taxon>
        <taxon>Penicillium</taxon>
    </lineage>
</organism>
<evidence type="ECO:0000259" key="1">
    <source>
        <dbReference type="Pfam" id="PF01979"/>
    </source>
</evidence>
<dbReference type="SUPFAM" id="SSF51338">
    <property type="entry name" value="Composite domain of metallo-dependent hydrolases"/>
    <property type="match status" value="2"/>
</dbReference>
<dbReference type="OrthoDB" id="194468at2759"/>
<dbReference type="CDD" id="cd01299">
    <property type="entry name" value="Met_dep_hydrolase_A"/>
    <property type="match status" value="1"/>
</dbReference>
<dbReference type="InterPro" id="IPR032466">
    <property type="entry name" value="Metal_Hydrolase"/>
</dbReference>
<dbReference type="InterPro" id="IPR051781">
    <property type="entry name" value="Metallo-dep_Hydrolase"/>
</dbReference>
<dbReference type="InterPro" id="IPR057744">
    <property type="entry name" value="OTAase-like"/>
</dbReference>
<dbReference type="PANTHER" id="PTHR43135">
    <property type="entry name" value="ALPHA-D-RIBOSE 1-METHYLPHOSPHONATE 5-TRIPHOSPHATE DIPHOSPHATASE"/>
    <property type="match status" value="1"/>
</dbReference>
<dbReference type="SUPFAM" id="SSF51556">
    <property type="entry name" value="Metallo-dependent hydrolases"/>
    <property type="match status" value="1"/>
</dbReference>
<keyword evidence="3" id="KW-1185">Reference proteome</keyword>
<reference evidence="2" key="1">
    <citation type="submission" date="2022-11" db="EMBL/GenBank/DDBJ databases">
        <authorList>
            <person name="Petersen C."/>
        </authorList>
    </citation>
    <scope>NUCLEOTIDE SEQUENCE</scope>
    <source>
        <strain evidence="2">IBT 30069</strain>
    </source>
</reference>
<evidence type="ECO:0000313" key="2">
    <source>
        <dbReference type="EMBL" id="KAJ5113989.1"/>
    </source>
</evidence>
<dbReference type="GO" id="GO:0016810">
    <property type="term" value="F:hydrolase activity, acting on carbon-nitrogen (but not peptide) bonds"/>
    <property type="evidence" value="ECO:0007669"/>
    <property type="project" value="InterPro"/>
</dbReference>
<protein>
    <recommendedName>
        <fullName evidence="1">Amidohydrolase-related domain-containing protein</fullName>
    </recommendedName>
</protein>
<sequence>MPLAIRADRLLTSSLVEVIQDGVAVVDGETIVQVGSWIELSETLTGIPIKELGDVTLMPGLFDCHVHLQMDPSAMGSTEITLSDEELLPLIRKNAAKLLDAGVTTARDLGSRGQTVITIRDRIARHEVPGPRLQSANAPLTVPGGHACSMGGECIGIEQCRQGVRSRHAEGADVIKVMSTGGFMTPNSHVWEARYSQEEMNAFADEAHKWGLPITTHAVGTEGIARAVNAGFDSIEHCSWLAKDRKTHFDSGIAKQMFEKGVAVVPTMNTACTHDNFFCPWDERQAIINNLSAVREAGIQVAVGTDAGIGHCHFERYADGLSAMADAGFTNQDIIASATERAAKICGLDKVTGKIAVGFAADLAAFGGNPAQDWRAFTDPRFVMARGEIYEQQAIAPLEDLSEIKGNVMELLRRSAGV</sequence>
<proteinExistence type="predicted"/>
<dbReference type="Gene3D" id="3.20.20.140">
    <property type="entry name" value="Metal-dependent hydrolases"/>
    <property type="match status" value="1"/>
</dbReference>
<accession>A0A9W9G8M3</accession>
<reference evidence="2" key="2">
    <citation type="journal article" date="2023" name="IMA Fungus">
        <title>Comparative genomic study of the Penicillium genus elucidates a diverse pangenome and 15 lateral gene transfer events.</title>
        <authorList>
            <person name="Petersen C."/>
            <person name="Sorensen T."/>
            <person name="Nielsen M.R."/>
            <person name="Sondergaard T.E."/>
            <person name="Sorensen J.L."/>
            <person name="Fitzpatrick D.A."/>
            <person name="Frisvad J.C."/>
            <person name="Nielsen K.L."/>
        </authorList>
    </citation>
    <scope>NUCLEOTIDE SEQUENCE</scope>
    <source>
        <strain evidence="2">IBT 30069</strain>
    </source>
</reference>
<dbReference type="InterPro" id="IPR011059">
    <property type="entry name" value="Metal-dep_hydrolase_composite"/>
</dbReference>
<dbReference type="EMBL" id="JAPQKH010000002">
    <property type="protein sequence ID" value="KAJ5113989.1"/>
    <property type="molecule type" value="Genomic_DNA"/>
</dbReference>
<dbReference type="AlphaFoldDB" id="A0A9W9G8M3"/>
<gene>
    <name evidence="2" type="ORF">N7456_002523</name>
</gene>
<dbReference type="Proteomes" id="UP001149165">
    <property type="component" value="Unassembled WGS sequence"/>
</dbReference>